<dbReference type="SUPFAM" id="SSF55073">
    <property type="entry name" value="Nucleotide cyclase"/>
    <property type="match status" value="1"/>
</dbReference>
<feature type="domain" description="EAL" evidence="1">
    <location>
        <begin position="288"/>
        <end position="544"/>
    </location>
</feature>
<dbReference type="InterPro" id="IPR043128">
    <property type="entry name" value="Rev_trsase/Diguanyl_cyclase"/>
</dbReference>
<feature type="domain" description="GGDEF" evidence="2">
    <location>
        <begin position="149"/>
        <end position="279"/>
    </location>
</feature>
<dbReference type="Pfam" id="PF00563">
    <property type="entry name" value="EAL"/>
    <property type="match status" value="1"/>
</dbReference>
<evidence type="ECO:0000259" key="1">
    <source>
        <dbReference type="PROSITE" id="PS50883"/>
    </source>
</evidence>
<dbReference type="InterPro" id="IPR000160">
    <property type="entry name" value="GGDEF_dom"/>
</dbReference>
<dbReference type="PANTHER" id="PTHR33121:SF70">
    <property type="entry name" value="SIGNALING PROTEIN YKOW"/>
    <property type="match status" value="1"/>
</dbReference>
<dbReference type="NCBIfam" id="TIGR00254">
    <property type="entry name" value="GGDEF"/>
    <property type="match status" value="1"/>
</dbReference>
<dbReference type="RefSeq" id="WP_198576724.1">
    <property type="nucleotide sequence ID" value="NZ_JADWOX010000009.1"/>
</dbReference>
<accession>A0ABS0SYU3</accession>
<dbReference type="EMBL" id="JADWOX010000009">
    <property type="protein sequence ID" value="MBI1684806.1"/>
    <property type="molecule type" value="Genomic_DNA"/>
</dbReference>
<comment type="caution">
    <text evidence="3">The sequence shown here is derived from an EMBL/GenBank/DDBJ whole genome shotgun (WGS) entry which is preliminary data.</text>
</comment>
<dbReference type="SMART" id="SM00052">
    <property type="entry name" value="EAL"/>
    <property type="match status" value="1"/>
</dbReference>
<dbReference type="PROSITE" id="PS50887">
    <property type="entry name" value="GGDEF"/>
    <property type="match status" value="1"/>
</dbReference>
<dbReference type="InterPro" id="IPR029787">
    <property type="entry name" value="Nucleotide_cyclase"/>
</dbReference>
<dbReference type="Gene3D" id="3.20.20.450">
    <property type="entry name" value="EAL domain"/>
    <property type="match status" value="1"/>
</dbReference>
<dbReference type="Pfam" id="PF21815">
    <property type="entry name" value="PAS_PdeA"/>
    <property type="match status" value="1"/>
</dbReference>
<dbReference type="InterPro" id="IPR050706">
    <property type="entry name" value="Cyclic-di-GMP_PDE-like"/>
</dbReference>
<dbReference type="InterPro" id="IPR048820">
    <property type="entry name" value="PdeA-like_PAS"/>
</dbReference>
<dbReference type="Gene3D" id="3.30.450.310">
    <property type="match status" value="1"/>
</dbReference>
<protein>
    <submittedName>
        <fullName evidence="3">Bifunctional diguanylate cyclase/phosphodiesterase</fullName>
    </submittedName>
</protein>
<gene>
    <name evidence="3" type="ORF">I4Q42_14120</name>
</gene>
<evidence type="ECO:0000259" key="2">
    <source>
        <dbReference type="PROSITE" id="PS50887"/>
    </source>
</evidence>
<name>A0ABS0SYU3_9CAUL</name>
<dbReference type="SUPFAM" id="SSF141868">
    <property type="entry name" value="EAL domain-like"/>
    <property type="match status" value="1"/>
</dbReference>
<keyword evidence="4" id="KW-1185">Reference proteome</keyword>
<organism evidence="3 4">
    <name type="scientific">Caulobacter hibisci</name>
    <dbReference type="NCBI Taxonomy" id="2035993"/>
    <lineage>
        <taxon>Bacteria</taxon>
        <taxon>Pseudomonadati</taxon>
        <taxon>Pseudomonadota</taxon>
        <taxon>Alphaproteobacteria</taxon>
        <taxon>Caulobacterales</taxon>
        <taxon>Caulobacteraceae</taxon>
        <taxon>Caulobacter</taxon>
    </lineage>
</organism>
<dbReference type="CDD" id="cd01948">
    <property type="entry name" value="EAL"/>
    <property type="match status" value="1"/>
</dbReference>
<dbReference type="PANTHER" id="PTHR33121">
    <property type="entry name" value="CYCLIC DI-GMP PHOSPHODIESTERASE PDEF"/>
    <property type="match status" value="1"/>
</dbReference>
<dbReference type="Gene3D" id="3.30.70.270">
    <property type="match status" value="1"/>
</dbReference>
<evidence type="ECO:0000313" key="3">
    <source>
        <dbReference type="EMBL" id="MBI1684806.1"/>
    </source>
</evidence>
<dbReference type="Proteomes" id="UP000639859">
    <property type="component" value="Unassembled WGS sequence"/>
</dbReference>
<dbReference type="InterPro" id="IPR001633">
    <property type="entry name" value="EAL_dom"/>
</dbReference>
<dbReference type="PROSITE" id="PS50883">
    <property type="entry name" value="EAL"/>
    <property type="match status" value="1"/>
</dbReference>
<dbReference type="SMART" id="SM00267">
    <property type="entry name" value="GGDEF"/>
    <property type="match status" value="1"/>
</dbReference>
<dbReference type="Pfam" id="PF00990">
    <property type="entry name" value="GGDEF"/>
    <property type="match status" value="1"/>
</dbReference>
<dbReference type="CDD" id="cd01949">
    <property type="entry name" value="GGDEF"/>
    <property type="match status" value="1"/>
</dbReference>
<sequence>MSFKVAERRIWDATTTLEALGAAEVALWHWDPEADRLRINGASRALGLSPLAPECASAAFRALALPQDRAQADELLRVREPGAEIVVRMRMRGGETCIWRGVWLEEGLRAAGVIAPEVKFAASGKDDLTGLLDRRSFIARARERLTQVGVHELVVADLDRLRRLNEALGHERADLVLAALGSRLAAAFPEGSILGRIGEDEFAVLCEPHGYEPAELLRSALEQPLRIAGFDIHPTLTIGAVSAEGGDDAPEAAELVRRAELAVEAAAANGRGSAAAYGRSMETDGLSRLALEADLRGAIGRGEIVPYFQPVVRLSTGALSGFEALARWIHPRRGLLPPDEFLPLIEEMGLMAELGEHMMRAAGKQLAAWRNTHPAVGALTVSVNLSTGEIDRPGLVHDVAQVLRDNGLPRGALKLEVTESDIMRDPERAAVILRSLREAGAGLALDDFGTGFSSLSYLTRLPFDTLKIDRYFVRTMGGNAGSAKIVRSVVKLGQDLDLEVVAEGVENAEMAAALQGLGCDYGQGFGYAPALSPQEAEVYLNEAYVDGAAPVKARG</sequence>
<dbReference type="InterPro" id="IPR035919">
    <property type="entry name" value="EAL_sf"/>
</dbReference>
<evidence type="ECO:0000313" key="4">
    <source>
        <dbReference type="Proteomes" id="UP000639859"/>
    </source>
</evidence>
<reference evidence="3 4" key="1">
    <citation type="submission" date="2020-11" db="EMBL/GenBank/DDBJ databases">
        <title>genome sequence of strain KACC 18849.</title>
        <authorList>
            <person name="Gao J."/>
            <person name="Zhang X."/>
        </authorList>
    </citation>
    <scope>NUCLEOTIDE SEQUENCE [LARGE SCALE GENOMIC DNA]</scope>
    <source>
        <strain evidence="3 4">KACC 18849</strain>
    </source>
</reference>
<proteinExistence type="predicted"/>